<dbReference type="InterPro" id="IPR036291">
    <property type="entry name" value="NAD(P)-bd_dom_sf"/>
</dbReference>
<dbReference type="PANTHER" id="PTHR43544">
    <property type="entry name" value="SHORT-CHAIN DEHYDROGENASE/REDUCTASE"/>
    <property type="match status" value="1"/>
</dbReference>
<dbReference type="GO" id="GO:0016491">
    <property type="term" value="F:oxidoreductase activity"/>
    <property type="evidence" value="ECO:0007669"/>
    <property type="project" value="TreeGrafter"/>
</dbReference>
<dbReference type="CDD" id="cd05325">
    <property type="entry name" value="carb_red_sniffer_like_SDR_c"/>
    <property type="match status" value="1"/>
</dbReference>
<dbReference type="Gene3D" id="3.40.50.720">
    <property type="entry name" value="NAD(P)-binding Rossmann-like Domain"/>
    <property type="match status" value="1"/>
</dbReference>
<comment type="similarity">
    <text evidence="1">Belongs to the short-chain dehydrogenases/reductases (SDR) family.</text>
</comment>
<dbReference type="OrthoDB" id="5786478at2"/>
<dbReference type="RefSeq" id="WP_067547887.1">
    <property type="nucleotide sequence ID" value="NZ_CP012836.1"/>
</dbReference>
<gene>
    <name evidence="2" type="ORF">AO498_12005</name>
</gene>
<accession>A0A142EPV7</accession>
<dbReference type="AlphaFoldDB" id="A0A142EPV7"/>
<proteinExistence type="inferred from homology"/>
<evidence type="ECO:0008006" key="4">
    <source>
        <dbReference type="Google" id="ProtNLM"/>
    </source>
</evidence>
<name>A0A142EPV7_9BACT</name>
<evidence type="ECO:0000256" key="1">
    <source>
        <dbReference type="RuleBase" id="RU000363"/>
    </source>
</evidence>
<protein>
    <recommendedName>
        <fullName evidence="4">Short-chain dehydrogenase</fullName>
    </recommendedName>
</protein>
<dbReference type="EMBL" id="CP012836">
    <property type="protein sequence ID" value="AMQ57162.1"/>
    <property type="molecule type" value="Genomic_DNA"/>
</dbReference>
<keyword evidence="3" id="KW-1185">Reference proteome</keyword>
<dbReference type="SUPFAM" id="SSF51735">
    <property type="entry name" value="NAD(P)-binding Rossmann-fold domains"/>
    <property type="match status" value="1"/>
</dbReference>
<dbReference type="Proteomes" id="UP000073816">
    <property type="component" value="Chromosome"/>
</dbReference>
<evidence type="ECO:0000313" key="3">
    <source>
        <dbReference type="Proteomes" id="UP000073816"/>
    </source>
</evidence>
<dbReference type="PRINTS" id="PR00081">
    <property type="entry name" value="GDHRDH"/>
</dbReference>
<dbReference type="GO" id="GO:0005737">
    <property type="term" value="C:cytoplasm"/>
    <property type="evidence" value="ECO:0007669"/>
    <property type="project" value="TreeGrafter"/>
</dbReference>
<dbReference type="Pfam" id="PF00106">
    <property type="entry name" value="adh_short"/>
    <property type="match status" value="1"/>
</dbReference>
<dbReference type="InterPro" id="IPR002347">
    <property type="entry name" value="SDR_fam"/>
</dbReference>
<evidence type="ECO:0000313" key="2">
    <source>
        <dbReference type="EMBL" id="AMQ57162.1"/>
    </source>
</evidence>
<dbReference type="STRING" id="1727163.AO498_12005"/>
<organism evidence="2 3">
    <name type="scientific">Algoriphagus sanaruensis</name>
    <dbReference type="NCBI Taxonomy" id="1727163"/>
    <lineage>
        <taxon>Bacteria</taxon>
        <taxon>Pseudomonadati</taxon>
        <taxon>Bacteroidota</taxon>
        <taxon>Cytophagia</taxon>
        <taxon>Cytophagales</taxon>
        <taxon>Cyclobacteriaceae</taxon>
        <taxon>Algoriphagus</taxon>
    </lineage>
</organism>
<dbReference type="PATRIC" id="fig|1727163.4.peg.2510"/>
<sequence>MKVALVTGAAKGLGLEWCHQLGLKGYKVILTARNFEQAQLAASELNQQDLVIYPKALDVANESEIEDLASWATELFGRVDLIVNNAGINPKDYADKSRMAKAFNLSQLDYQEMLQVIQINSLAPLMMVKHFLPLLKKSEKPLVVNISSWLSSVSQLSFGGHYGYVGSKNLLNVLNKSMALELKNEGIICVNVNPGWVKTQMGGQKATFTTEESVKNLIKNIVEKVSLEETGSFLNFDGSPHPW</sequence>
<dbReference type="KEGG" id="alm:AO498_12005"/>
<reference evidence="3" key="1">
    <citation type="submission" date="2015-09" db="EMBL/GenBank/DDBJ databases">
        <title>Complete sequence of Algoriphagus sp. M8-2.</title>
        <authorList>
            <person name="Shintani M."/>
        </authorList>
    </citation>
    <scope>NUCLEOTIDE SEQUENCE [LARGE SCALE GENOMIC DNA]</scope>
    <source>
        <strain evidence="3">M8-2</strain>
    </source>
</reference>
<dbReference type="PANTHER" id="PTHR43544:SF12">
    <property type="entry name" value="NAD(P)-BINDING ROSSMANN-FOLD SUPERFAMILY PROTEIN"/>
    <property type="match status" value="1"/>
</dbReference>
<dbReference type="PRINTS" id="PR00080">
    <property type="entry name" value="SDRFAMILY"/>
</dbReference>
<dbReference type="InterPro" id="IPR051468">
    <property type="entry name" value="Fungal_SecMetab_SDRs"/>
</dbReference>
<reference evidence="2 3" key="2">
    <citation type="journal article" date="2016" name="Genome Announc.">
        <title>Complete Genome Sequence of Algoriphagus sp. Strain M8-2, Isolated from a Brackish Lake.</title>
        <authorList>
            <person name="Muraguchi Y."/>
            <person name="Kushimoto K."/>
            <person name="Ohtsubo Y."/>
            <person name="Suzuki T."/>
            <person name="Dohra H."/>
            <person name="Kimbara K."/>
            <person name="Shintani M."/>
        </authorList>
    </citation>
    <scope>NUCLEOTIDE SEQUENCE [LARGE SCALE GENOMIC DNA]</scope>
    <source>
        <strain evidence="2 3">M8-2</strain>
    </source>
</reference>